<gene>
    <name evidence="7" type="primary">fumE</name>
</gene>
<feature type="domain" description="FAD-dependent oxidoreductase 2 FAD-binding" evidence="6">
    <location>
        <begin position="44"/>
        <end position="471"/>
    </location>
</feature>
<evidence type="ECO:0000256" key="3">
    <source>
        <dbReference type="ARBA" id="ARBA00022827"/>
    </source>
</evidence>
<dbReference type="Pfam" id="PF00890">
    <property type="entry name" value="FAD_binding_2"/>
    <property type="match status" value="1"/>
</dbReference>
<reference evidence="7" key="1">
    <citation type="journal article" date="2010" name="J. Biotechnol.">
        <title>Degradation of fumonisin B1 by the consecutive action of two bacterial enzymes.</title>
        <authorList>
            <person name="Heinl S."/>
            <person name="Hartinger D."/>
            <person name="Thamhesl M."/>
            <person name="Vekiru E."/>
            <person name="Krska R."/>
            <person name="Schatzmayr G."/>
            <person name="Moll W.-D."/>
            <person name="Grabherr R."/>
        </authorList>
    </citation>
    <scope>NUCLEOTIDE SEQUENCE</scope>
    <source>
        <strain evidence="7">MTA144</strain>
    </source>
</reference>
<dbReference type="InterPro" id="IPR050315">
    <property type="entry name" value="FAD-oxidoreductase_2"/>
</dbReference>
<dbReference type="InterPro" id="IPR027477">
    <property type="entry name" value="Succ_DH/fumarate_Rdtase_cat_sf"/>
</dbReference>
<evidence type="ECO:0000259" key="6">
    <source>
        <dbReference type="Pfam" id="PF00890"/>
    </source>
</evidence>
<proteinExistence type="predicted"/>
<dbReference type="EMBL" id="FJ426269">
    <property type="protein sequence ID" value="ACS27057.1"/>
    <property type="molecule type" value="Genomic_DNA"/>
</dbReference>
<dbReference type="AlphaFoldDB" id="D2D3B7"/>
<keyword evidence="3" id="KW-0274">FAD</keyword>
<evidence type="ECO:0000256" key="5">
    <source>
        <dbReference type="SAM" id="MobiDB-lite"/>
    </source>
</evidence>
<name>D2D3B7_SPHMC</name>
<evidence type="ECO:0000256" key="4">
    <source>
        <dbReference type="ARBA" id="ARBA00023002"/>
    </source>
</evidence>
<dbReference type="GO" id="GO:0016491">
    <property type="term" value="F:oxidoreductase activity"/>
    <property type="evidence" value="ECO:0007669"/>
    <property type="project" value="UniProtKB-KW"/>
</dbReference>
<dbReference type="PANTHER" id="PTHR43400">
    <property type="entry name" value="FUMARATE REDUCTASE"/>
    <property type="match status" value="1"/>
</dbReference>
<dbReference type="Gene3D" id="3.50.50.60">
    <property type="entry name" value="FAD/NAD(P)-binding domain"/>
    <property type="match status" value="1"/>
</dbReference>
<dbReference type="InterPro" id="IPR036188">
    <property type="entry name" value="FAD/NAD-bd_sf"/>
</dbReference>
<dbReference type="Gene3D" id="3.90.700.10">
    <property type="entry name" value="Succinate dehydrogenase/fumarate reductase flavoprotein, catalytic domain"/>
    <property type="match status" value="1"/>
</dbReference>
<dbReference type="InterPro" id="IPR012831">
    <property type="entry name" value="CobZ"/>
</dbReference>
<dbReference type="NCBIfam" id="TIGR02485">
    <property type="entry name" value="CobZ_N-term"/>
    <property type="match status" value="1"/>
</dbReference>
<comment type="cofactor">
    <cofactor evidence="1">
        <name>FAD</name>
        <dbReference type="ChEBI" id="CHEBI:57692"/>
    </cofactor>
</comment>
<dbReference type="PANTHER" id="PTHR43400:SF7">
    <property type="entry name" value="FAD-DEPENDENT OXIDOREDUCTASE 2 FAD BINDING DOMAIN-CONTAINING PROTEIN"/>
    <property type="match status" value="1"/>
</dbReference>
<feature type="region of interest" description="Disordered" evidence="5">
    <location>
        <begin position="1"/>
        <end position="23"/>
    </location>
</feature>
<dbReference type="InterPro" id="IPR003953">
    <property type="entry name" value="FAD-dep_OxRdtase_2_FAD-bd"/>
</dbReference>
<evidence type="ECO:0000256" key="2">
    <source>
        <dbReference type="ARBA" id="ARBA00022630"/>
    </source>
</evidence>
<protein>
    <submittedName>
        <fullName evidence="7">FumE</fullName>
    </submittedName>
</protein>
<dbReference type="SUPFAM" id="SSF51905">
    <property type="entry name" value="FAD/NAD(P)-binding domain"/>
    <property type="match status" value="1"/>
</dbReference>
<keyword evidence="2" id="KW-0285">Flavoprotein</keyword>
<evidence type="ECO:0000256" key="1">
    <source>
        <dbReference type="ARBA" id="ARBA00001974"/>
    </source>
</evidence>
<dbReference type="SUPFAM" id="SSF56425">
    <property type="entry name" value="Succinate dehydrogenase/fumarate reductase flavoprotein, catalytic domain"/>
    <property type="match status" value="1"/>
</dbReference>
<sequence length="500" mass="53957">MEFRRAKPANPQNSARPVRASARRPALRATGCALCLEGSKLRYDVAIIGGGNAALTAAVTAREAGASVLVIEHAPRAMRGGNSRHTRNMRTMHERPLSPLTGEYSADEYWNDLVRVTGGRTDEELARLVIRNTTDAIPFMTRCGVRFQPSLSGTLSLSRTNAFFLGGGKALVNAYYATAERLGVDILYDSEVTEINLQQGVVQRLQLRSRGFPVEVEAKAAIASSGGFQANLDWLSSAWGPAAANFIVRGTPYATGTVLKNLLEQGVASVGDPTQCHAVAIDGRAPKYDGGIVTRLDCVPFSIVVNKDALRFYDEGEDVWPKRYAIWGRLVAQQPDQIAFSIIDRQAEDLFMPSVFPPVQADTIAGLAEKLGLNPVTLERTVAEFNAACVPGEFGGQDLDDLHTEGIEPKKSNWARPIIVPPFSAYPLRPGITFTYLGVKVDSRARVIMETGEPTKNLFASGEIMAGSILGQGYLAGFGMAIGTVFGRIAGWEAARHAGF</sequence>
<keyword evidence="4" id="KW-0560">Oxidoreductase</keyword>
<evidence type="ECO:0000313" key="7">
    <source>
        <dbReference type="EMBL" id="ACS27057.1"/>
    </source>
</evidence>
<dbReference type="NCBIfam" id="NF006130">
    <property type="entry name" value="PRK08274.1"/>
    <property type="match status" value="1"/>
</dbReference>
<accession>D2D3B7</accession>
<organism evidence="7">
    <name type="scientific">Sphingopyxis macrogoltabida</name>
    <name type="common">Sphingomonas macrogoltabidus</name>
    <dbReference type="NCBI Taxonomy" id="33050"/>
    <lineage>
        <taxon>Bacteria</taxon>
        <taxon>Pseudomonadati</taxon>
        <taxon>Pseudomonadota</taxon>
        <taxon>Alphaproteobacteria</taxon>
        <taxon>Sphingomonadales</taxon>
        <taxon>Sphingomonadaceae</taxon>
        <taxon>Sphingopyxis</taxon>
    </lineage>
</organism>